<accession>A0ABU1TN53</accession>
<evidence type="ECO:0000256" key="1">
    <source>
        <dbReference type="SAM" id="SignalP"/>
    </source>
</evidence>
<dbReference type="InterPro" id="IPR036249">
    <property type="entry name" value="Thioredoxin-like_sf"/>
</dbReference>
<keyword evidence="3" id="KW-0413">Isomerase</keyword>
<name>A0ABU1TN53_9FLAO</name>
<keyword evidence="4" id="KW-1185">Reference proteome</keyword>
<sequence length="183" mass="20930">MKQFLLLCTFICSLCATAQQPIATKATTILSVDSNDIYKLAQKSSKKNTLFFTFGIWCEPCRLHLPTAIKLAKDYDLEFYVLLVDSQTSDRTSRAIDYLQKLDKDIKIAVLKDAVYGDKTQKRNTKFVKEITPPQFEMIDGFSKYILLDKTGKVIMVTNWKDNPGSWEDDSDMVQIKIVPLLK</sequence>
<evidence type="ECO:0000259" key="2">
    <source>
        <dbReference type="PROSITE" id="PS51352"/>
    </source>
</evidence>
<dbReference type="Gene3D" id="3.40.30.10">
    <property type="entry name" value="Glutaredoxin"/>
    <property type="match status" value="1"/>
</dbReference>
<feature type="signal peptide" evidence="1">
    <location>
        <begin position="1"/>
        <end position="18"/>
    </location>
</feature>
<feature type="chain" id="PRO_5047139838" evidence="1">
    <location>
        <begin position="19"/>
        <end position="183"/>
    </location>
</feature>
<keyword evidence="1" id="KW-0732">Signal</keyword>
<gene>
    <name evidence="3" type="ORF">J2X31_001308</name>
</gene>
<comment type="caution">
    <text evidence="3">The sequence shown here is derived from an EMBL/GenBank/DDBJ whole genome shotgun (WGS) entry which is preliminary data.</text>
</comment>
<dbReference type="GO" id="GO:0016853">
    <property type="term" value="F:isomerase activity"/>
    <property type="evidence" value="ECO:0007669"/>
    <property type="project" value="UniProtKB-KW"/>
</dbReference>
<proteinExistence type="predicted"/>
<protein>
    <submittedName>
        <fullName evidence="3">Thiol-disulfide isomerase/thioredoxin</fullName>
    </submittedName>
</protein>
<evidence type="ECO:0000313" key="4">
    <source>
        <dbReference type="Proteomes" id="UP001255185"/>
    </source>
</evidence>
<reference evidence="3 4" key="1">
    <citation type="submission" date="2023-07" db="EMBL/GenBank/DDBJ databases">
        <title>Sorghum-associated microbial communities from plants grown in Nebraska, USA.</title>
        <authorList>
            <person name="Schachtman D."/>
        </authorList>
    </citation>
    <scope>NUCLEOTIDE SEQUENCE [LARGE SCALE GENOMIC DNA]</scope>
    <source>
        <strain evidence="3 4">3773</strain>
    </source>
</reference>
<dbReference type="RefSeq" id="WP_310025370.1">
    <property type="nucleotide sequence ID" value="NZ_JAVDVI010000004.1"/>
</dbReference>
<dbReference type="EMBL" id="JAVDVI010000004">
    <property type="protein sequence ID" value="MDR6967301.1"/>
    <property type="molecule type" value="Genomic_DNA"/>
</dbReference>
<feature type="domain" description="Thioredoxin" evidence="2">
    <location>
        <begin position="20"/>
        <end position="183"/>
    </location>
</feature>
<dbReference type="PROSITE" id="PS51352">
    <property type="entry name" value="THIOREDOXIN_2"/>
    <property type="match status" value="1"/>
</dbReference>
<dbReference type="SUPFAM" id="SSF52833">
    <property type="entry name" value="Thioredoxin-like"/>
    <property type="match status" value="1"/>
</dbReference>
<dbReference type="InterPro" id="IPR013766">
    <property type="entry name" value="Thioredoxin_domain"/>
</dbReference>
<dbReference type="Proteomes" id="UP001255185">
    <property type="component" value="Unassembled WGS sequence"/>
</dbReference>
<organism evidence="3 4">
    <name type="scientific">Flavobacterium arsenatis</name>
    <dbReference type="NCBI Taxonomy" id="1484332"/>
    <lineage>
        <taxon>Bacteria</taxon>
        <taxon>Pseudomonadati</taxon>
        <taxon>Bacteroidota</taxon>
        <taxon>Flavobacteriia</taxon>
        <taxon>Flavobacteriales</taxon>
        <taxon>Flavobacteriaceae</taxon>
        <taxon>Flavobacterium</taxon>
    </lineage>
</organism>
<evidence type="ECO:0000313" key="3">
    <source>
        <dbReference type="EMBL" id="MDR6967301.1"/>
    </source>
</evidence>